<evidence type="ECO:0000313" key="1">
    <source>
        <dbReference type="EMBL" id="MFG6204220.1"/>
    </source>
</evidence>
<reference evidence="1 2" key="1">
    <citation type="submission" date="2024-10" db="EMBL/GenBank/DDBJ databases">
        <title>Whole genome of Pseudomonas sp Strain RB5.</title>
        <authorList>
            <person name="Selami N."/>
        </authorList>
    </citation>
    <scope>NUCLEOTIDE SEQUENCE [LARGE SCALE GENOMIC DNA]</scope>
    <source>
        <strain evidence="1 2">RB5</strain>
    </source>
</reference>
<evidence type="ECO:0000313" key="2">
    <source>
        <dbReference type="Proteomes" id="UP001605918"/>
    </source>
</evidence>
<dbReference type="InterPro" id="IPR013431">
    <property type="entry name" value="Delta_60_rpt"/>
</dbReference>
<dbReference type="Pfam" id="PF17164">
    <property type="entry name" value="DUF5122"/>
    <property type="match status" value="6"/>
</dbReference>
<dbReference type="NCBIfam" id="TIGR02608">
    <property type="entry name" value="delta_60_rpt"/>
    <property type="match status" value="8"/>
</dbReference>
<keyword evidence="2" id="KW-1185">Reference proteome</keyword>
<comment type="caution">
    <text evidence="1">The sequence shown here is derived from an EMBL/GenBank/DDBJ whole genome shotgun (WGS) entry which is preliminary data.</text>
</comment>
<organism evidence="1 2">
    <name type="scientific">Pseudomonas retamae</name>
    <dbReference type="NCBI Taxonomy" id="702110"/>
    <lineage>
        <taxon>Bacteria</taxon>
        <taxon>Pseudomonadati</taxon>
        <taxon>Pseudomonadota</taxon>
        <taxon>Gammaproteobacteria</taxon>
        <taxon>Pseudomonadales</taxon>
        <taxon>Pseudomonadaceae</taxon>
        <taxon>Pseudomonas</taxon>
    </lineage>
</organism>
<protein>
    <recommendedName>
        <fullName evidence="3">Delta-60 repeat domain-containing protein</fullName>
    </recommendedName>
</protein>
<accession>A0ABW7D852</accession>
<dbReference type="Gene3D" id="2.80.10.50">
    <property type="match status" value="6"/>
</dbReference>
<dbReference type="Proteomes" id="UP001605918">
    <property type="component" value="Unassembled WGS sequence"/>
</dbReference>
<gene>
    <name evidence="1" type="ORF">ACGSLL_07595</name>
</gene>
<evidence type="ECO:0008006" key="3">
    <source>
        <dbReference type="Google" id="ProtNLM"/>
    </source>
</evidence>
<dbReference type="EMBL" id="JBIEIL010000003">
    <property type="protein sequence ID" value="MFG6204220.1"/>
    <property type="molecule type" value="Genomic_DNA"/>
</dbReference>
<dbReference type="RefSeq" id="WP_394504558.1">
    <property type="nucleotide sequence ID" value="NZ_JBIEIL010000003.1"/>
</dbReference>
<proteinExistence type="predicted"/>
<sequence length="882" mass="91306">MSLAESIWTPKFLDPTFAQGGVLTLPIPGIVGDVAAAVLALPDSKSLVAVPLSGADAPVAIARLNENGSLDETFGPARKGFVEITLESARISHVYSLAALIDDGWLALVQYVSTISSDIGLALVRLKSTGELDLSFGTNGSRLISHHGIPEPASAPRTVSHSNMEAAQVASASLPSAALQADGKIILLHSIFVDEASPLPVSVVIRLLADGSLDPSFGDSGYLVVDVRTTSSVTFGIAVQTDAKVLICGTYRDGSGGNGVFLARLDASGALDSQFNPLTAPNSKVTTGGVVLMPDDIGESHLQAVSVRESDGRIIVAGRALRDGGDVGLIAAFTTNGTANLVFNGGKPLLSPLVNGLSWAHVSQKEGSIIVAGQGHSVAVTARLLADGKPDKSLNGTGHALFGDSTGDASARGLAVLDDGRIVVCIGVSDLADPSKVKGRIVRYLAGPAIQNNDPTFGDGGILRFPFPGFTGYDVRALLALPQNKLLVAVRLSTEGAPTQIVRLLENGSLDSAFGEQSSGYVEIKLKDDLFMSRILGFTPLGDGGWLVVAQYSVEGENYSTGLVLVRQRENGQLEPSFAEQGLLYLAYEDMGGGGYIGLAEVSPNGATAAGAARTVAQQADEKIVVVTTVEITAGRPRGIVLRFDSNGLPDTTFNGAGFAFVELAGISPADTIGQSVAVQADGGVVVCGNYFATSTHGGYVIRFTNSGQVDTGFGKSGVVNIPGDQWISLDVAAIVGDKIVVAGGAQVQGVNQGLVAVLNYSGEYNRIFNGGDPLIDSPVPQGVRWLHCVPQADGSIIVCGSSGSGAFDDDLSAVTARILPDGSPDTSFFGTGFTVFNEGEGFEYPHGMAVMEDGRILVGGVFFTDAGYEKGWVIRYLHKSA</sequence>
<name>A0ABW7D852_9PSED</name>